<proteinExistence type="inferred from homology"/>
<gene>
    <name evidence="7 8" type="primary">ybeY</name>
    <name evidence="8" type="ORF">DDF67_11615</name>
</gene>
<keyword evidence="4 7" id="KW-0255">Endonuclease</keyword>
<dbReference type="SUPFAM" id="SSF55486">
    <property type="entry name" value="Metalloproteases ('zincins'), catalytic domain"/>
    <property type="match status" value="1"/>
</dbReference>
<dbReference type="AlphaFoldDB" id="A0A2T9K1U7"/>
<dbReference type="InterPro" id="IPR020549">
    <property type="entry name" value="YbeY_CS"/>
</dbReference>
<keyword evidence="7" id="KW-0698">rRNA processing</keyword>
<keyword evidence="9" id="KW-1185">Reference proteome</keyword>
<dbReference type="PANTHER" id="PTHR46986:SF1">
    <property type="entry name" value="ENDORIBONUCLEASE YBEY, CHLOROPLASTIC"/>
    <property type="match status" value="1"/>
</dbReference>
<dbReference type="NCBIfam" id="TIGR00043">
    <property type="entry name" value="rRNA maturation RNase YbeY"/>
    <property type="match status" value="1"/>
</dbReference>
<feature type="binding site" evidence="7">
    <location>
        <position position="112"/>
    </location>
    <ligand>
        <name>Zn(2+)</name>
        <dbReference type="ChEBI" id="CHEBI:29105"/>
        <note>catalytic</note>
    </ligand>
</feature>
<evidence type="ECO:0000256" key="5">
    <source>
        <dbReference type="ARBA" id="ARBA00022801"/>
    </source>
</evidence>
<organism evidence="8 9">
    <name type="scientific">Caulobacter endophyticus</name>
    <dbReference type="NCBI Taxonomy" id="2172652"/>
    <lineage>
        <taxon>Bacteria</taxon>
        <taxon>Pseudomonadati</taxon>
        <taxon>Pseudomonadota</taxon>
        <taxon>Alphaproteobacteria</taxon>
        <taxon>Caulobacterales</taxon>
        <taxon>Caulobacteraceae</taxon>
        <taxon>Caulobacter</taxon>
    </lineage>
</organism>
<feature type="binding site" evidence="7">
    <location>
        <position position="116"/>
    </location>
    <ligand>
        <name>Zn(2+)</name>
        <dbReference type="ChEBI" id="CHEBI:29105"/>
        <note>catalytic</note>
    </ligand>
</feature>
<evidence type="ECO:0000256" key="1">
    <source>
        <dbReference type="ARBA" id="ARBA00010875"/>
    </source>
</evidence>
<keyword evidence="2 7" id="KW-0540">Nuclease</keyword>
<evidence type="ECO:0000256" key="7">
    <source>
        <dbReference type="HAMAP-Rule" id="MF_00009"/>
    </source>
</evidence>
<dbReference type="InterPro" id="IPR023091">
    <property type="entry name" value="MetalPrtase_cat_dom_sf_prd"/>
</dbReference>
<dbReference type="GO" id="GO:0005737">
    <property type="term" value="C:cytoplasm"/>
    <property type="evidence" value="ECO:0007669"/>
    <property type="project" value="UniProtKB-SubCell"/>
</dbReference>
<dbReference type="InterPro" id="IPR002036">
    <property type="entry name" value="YbeY"/>
</dbReference>
<dbReference type="Proteomes" id="UP000245073">
    <property type="component" value="Unassembled WGS sequence"/>
</dbReference>
<dbReference type="GO" id="GO:0006364">
    <property type="term" value="P:rRNA processing"/>
    <property type="evidence" value="ECO:0007669"/>
    <property type="project" value="UniProtKB-UniRule"/>
</dbReference>
<accession>A0A2T9K1U7</accession>
<comment type="function">
    <text evidence="7">Single strand-specific metallo-endoribonuclease involved in late-stage 70S ribosome quality control and in maturation of the 3' terminus of the 16S rRNA.</text>
</comment>
<comment type="caution">
    <text evidence="8">The sequence shown here is derived from an EMBL/GenBank/DDBJ whole genome shotgun (WGS) entry which is preliminary data.</text>
</comment>
<dbReference type="Gene3D" id="3.40.390.30">
    <property type="entry name" value="Metalloproteases ('zincins'), catalytic domain"/>
    <property type="match status" value="1"/>
</dbReference>
<comment type="subcellular location">
    <subcellularLocation>
        <location evidence="7">Cytoplasm</location>
    </subcellularLocation>
</comment>
<dbReference type="PROSITE" id="PS01306">
    <property type="entry name" value="UPF0054"/>
    <property type="match status" value="1"/>
</dbReference>
<dbReference type="OrthoDB" id="9807740at2"/>
<dbReference type="Pfam" id="PF02130">
    <property type="entry name" value="YbeY"/>
    <property type="match status" value="1"/>
</dbReference>
<keyword evidence="7" id="KW-0963">Cytoplasm</keyword>
<dbReference type="GO" id="GO:0004521">
    <property type="term" value="F:RNA endonuclease activity"/>
    <property type="evidence" value="ECO:0007669"/>
    <property type="project" value="UniProtKB-UniRule"/>
</dbReference>
<dbReference type="EMBL" id="QDKQ01000038">
    <property type="protein sequence ID" value="PVM89930.1"/>
    <property type="molecule type" value="Genomic_DNA"/>
</dbReference>
<evidence type="ECO:0000256" key="3">
    <source>
        <dbReference type="ARBA" id="ARBA00022723"/>
    </source>
</evidence>
<evidence type="ECO:0000313" key="9">
    <source>
        <dbReference type="Proteomes" id="UP000245073"/>
    </source>
</evidence>
<evidence type="ECO:0000256" key="4">
    <source>
        <dbReference type="ARBA" id="ARBA00022759"/>
    </source>
</evidence>
<protein>
    <recommendedName>
        <fullName evidence="7">Endoribonuclease YbeY</fullName>
        <ecNumber evidence="7">3.1.-.-</ecNumber>
    </recommendedName>
</protein>
<evidence type="ECO:0000256" key="6">
    <source>
        <dbReference type="ARBA" id="ARBA00022833"/>
    </source>
</evidence>
<dbReference type="PANTHER" id="PTHR46986">
    <property type="entry name" value="ENDORIBONUCLEASE YBEY, CHLOROPLASTIC"/>
    <property type="match status" value="1"/>
</dbReference>
<dbReference type="RefSeq" id="WP_109101067.1">
    <property type="nucleotide sequence ID" value="NZ_QDKQ01000038.1"/>
</dbReference>
<comment type="cofactor">
    <cofactor evidence="7">
        <name>Zn(2+)</name>
        <dbReference type="ChEBI" id="CHEBI:29105"/>
    </cofactor>
    <text evidence="7">Binds 1 zinc ion.</text>
</comment>
<feature type="binding site" evidence="7">
    <location>
        <position position="122"/>
    </location>
    <ligand>
        <name>Zn(2+)</name>
        <dbReference type="ChEBI" id="CHEBI:29105"/>
        <note>catalytic</note>
    </ligand>
</feature>
<dbReference type="GO" id="GO:0008270">
    <property type="term" value="F:zinc ion binding"/>
    <property type="evidence" value="ECO:0007669"/>
    <property type="project" value="UniProtKB-UniRule"/>
</dbReference>
<evidence type="ECO:0000256" key="2">
    <source>
        <dbReference type="ARBA" id="ARBA00022722"/>
    </source>
</evidence>
<keyword evidence="6 7" id="KW-0862">Zinc</keyword>
<name>A0A2T9K1U7_9CAUL</name>
<reference evidence="8 9" key="1">
    <citation type="submission" date="2018-04" db="EMBL/GenBank/DDBJ databases">
        <title>The genome sequence of Caulobacter sp. 744.</title>
        <authorList>
            <person name="Gao J."/>
            <person name="Sun J."/>
        </authorList>
    </citation>
    <scope>NUCLEOTIDE SEQUENCE [LARGE SCALE GENOMIC DNA]</scope>
    <source>
        <strain evidence="8 9">774</strain>
    </source>
</reference>
<dbReference type="EC" id="3.1.-.-" evidence="7"/>
<evidence type="ECO:0000313" key="8">
    <source>
        <dbReference type="EMBL" id="PVM89930.1"/>
    </source>
</evidence>
<dbReference type="HAMAP" id="MF_00009">
    <property type="entry name" value="Endoribonucl_YbeY"/>
    <property type="match status" value="1"/>
</dbReference>
<dbReference type="GO" id="GO:0004222">
    <property type="term" value="F:metalloendopeptidase activity"/>
    <property type="evidence" value="ECO:0007669"/>
    <property type="project" value="InterPro"/>
</dbReference>
<comment type="similarity">
    <text evidence="1 7">Belongs to the endoribonuclease YbeY family.</text>
</comment>
<keyword evidence="5 7" id="KW-0378">Hydrolase</keyword>
<keyword evidence="7" id="KW-0690">Ribosome biogenesis</keyword>
<keyword evidence="3 7" id="KW-0479">Metal-binding</keyword>
<sequence>MEIEDEAWTRAEPETEALVWRAAQAVLDAHEDVEGKAIVILLADDDSVQALNRDFRHKDYATNVLSFPAAQDPASNPEGQIGDIALAYGVCAREAAEQGKPLAHHLQHLVAHGVLHLLGYDHEGDDEAEAMEALEREILAGLDVPDPYADER</sequence>